<dbReference type="NCBIfam" id="TIGR01536">
    <property type="entry name" value="asn_synth_AEB"/>
    <property type="match status" value="1"/>
</dbReference>
<evidence type="ECO:0000256" key="1">
    <source>
        <dbReference type="ARBA" id="ARBA00004123"/>
    </source>
</evidence>
<name>A0A168DE93_9HYPO</name>
<dbReference type="GO" id="GO:0004066">
    <property type="term" value="F:asparagine synthase (glutamine-hydrolyzing) activity"/>
    <property type="evidence" value="ECO:0007669"/>
    <property type="project" value="UniProtKB-EC"/>
</dbReference>
<evidence type="ECO:0000256" key="10">
    <source>
        <dbReference type="ARBA" id="ARBA00022840"/>
    </source>
</evidence>
<dbReference type="EMBL" id="AZGY01000006">
    <property type="protein sequence ID" value="KZZ97647.1"/>
    <property type="molecule type" value="Genomic_DNA"/>
</dbReference>
<evidence type="ECO:0000256" key="19">
    <source>
        <dbReference type="SAM" id="MobiDB-lite"/>
    </source>
</evidence>
<dbReference type="GO" id="GO:0005829">
    <property type="term" value="C:cytosol"/>
    <property type="evidence" value="ECO:0007669"/>
    <property type="project" value="TreeGrafter"/>
</dbReference>
<evidence type="ECO:0000256" key="4">
    <source>
        <dbReference type="ARBA" id="ARBA00012737"/>
    </source>
</evidence>
<dbReference type="PANTHER" id="PTHR11772">
    <property type="entry name" value="ASPARAGINE SYNTHETASE"/>
    <property type="match status" value="1"/>
</dbReference>
<evidence type="ECO:0000256" key="11">
    <source>
        <dbReference type="ARBA" id="ARBA00022888"/>
    </source>
</evidence>
<keyword evidence="10" id="KW-0067">ATP-binding</keyword>
<dbReference type="AlphaFoldDB" id="A0A168DE93"/>
<evidence type="ECO:0000256" key="13">
    <source>
        <dbReference type="ARBA" id="ARBA00023242"/>
    </source>
</evidence>
<evidence type="ECO:0000256" key="12">
    <source>
        <dbReference type="ARBA" id="ARBA00022962"/>
    </source>
</evidence>
<dbReference type="STRING" id="1081109.A0A168DE93"/>
<dbReference type="InterPro" id="IPR017932">
    <property type="entry name" value="GATase_2_dom"/>
</dbReference>
<evidence type="ECO:0000313" key="22">
    <source>
        <dbReference type="EMBL" id="KZZ97647.1"/>
    </source>
</evidence>
<dbReference type="InterPro" id="IPR000608">
    <property type="entry name" value="UBC"/>
</dbReference>
<dbReference type="InterPro" id="IPR016135">
    <property type="entry name" value="UBQ-conjugating_enzyme/RWD"/>
</dbReference>
<evidence type="ECO:0000256" key="5">
    <source>
        <dbReference type="ARBA" id="ARBA00022598"/>
    </source>
</evidence>
<comment type="catalytic activity">
    <reaction evidence="16">
        <text>L-aspartate + L-glutamine + ATP + H2O = L-asparagine + L-glutamate + AMP + diphosphate + H(+)</text>
        <dbReference type="Rhea" id="RHEA:12228"/>
        <dbReference type="ChEBI" id="CHEBI:15377"/>
        <dbReference type="ChEBI" id="CHEBI:15378"/>
        <dbReference type="ChEBI" id="CHEBI:29985"/>
        <dbReference type="ChEBI" id="CHEBI:29991"/>
        <dbReference type="ChEBI" id="CHEBI:30616"/>
        <dbReference type="ChEBI" id="CHEBI:33019"/>
        <dbReference type="ChEBI" id="CHEBI:58048"/>
        <dbReference type="ChEBI" id="CHEBI:58359"/>
        <dbReference type="ChEBI" id="CHEBI:456215"/>
        <dbReference type="EC" id="6.3.5.4"/>
    </reaction>
</comment>
<dbReference type="InterPro" id="IPR001962">
    <property type="entry name" value="Asn_synthase"/>
</dbReference>
<dbReference type="EC" id="6.3.5.4" evidence="4"/>
<evidence type="ECO:0000256" key="9">
    <source>
        <dbReference type="ARBA" id="ARBA00022786"/>
    </source>
</evidence>
<dbReference type="InterPro" id="IPR033738">
    <property type="entry name" value="AsnB_N"/>
</dbReference>
<dbReference type="Gene3D" id="3.60.20.10">
    <property type="entry name" value="Glutamine Phosphoribosylpyrophosphate, subunit 1, domain 1"/>
    <property type="match status" value="1"/>
</dbReference>
<dbReference type="Gene3D" id="3.40.50.620">
    <property type="entry name" value="HUPs"/>
    <property type="match status" value="1"/>
</dbReference>
<dbReference type="InterPro" id="IPR006426">
    <property type="entry name" value="Asn_synth_AEB"/>
</dbReference>
<evidence type="ECO:0000256" key="16">
    <source>
        <dbReference type="ARBA" id="ARBA00048741"/>
    </source>
</evidence>
<dbReference type="CDD" id="cd23798">
    <property type="entry name" value="UBCc_UBE2I"/>
    <property type="match status" value="1"/>
</dbReference>
<keyword evidence="7" id="KW-0808">Transferase</keyword>
<gene>
    <name evidence="22" type="ORF">AAL_03611</name>
</gene>
<proteinExistence type="predicted"/>
<comment type="pathway">
    <text evidence="3">Amino-acid biosynthesis; L-asparagine biosynthesis; L-asparagine from L-aspartate (L-Gln route): step 1/1.</text>
</comment>
<dbReference type="GO" id="GO:0070981">
    <property type="term" value="P:L-asparagine biosynthetic process"/>
    <property type="evidence" value="ECO:0007669"/>
    <property type="project" value="EnsemblFungi"/>
</dbReference>
<dbReference type="GO" id="GO:0016925">
    <property type="term" value="P:protein sumoylation"/>
    <property type="evidence" value="ECO:0007669"/>
    <property type="project" value="UniProtKB-ARBA"/>
</dbReference>
<comment type="pathway">
    <text evidence="2">Protein modification; protein sumoylation.</text>
</comment>
<sequence>MALCQNRLQEERKQWRRDHPFGFFAKPARTKEGVLDLKNWECGIPGKDKTIWEGGLFKLTIAFPDEYPTKPPKCKFVPPLFHPNVYPSGTVCLSILNEEEAWKPAITCKQILLGIQDLLNDPNPESPAQAEAYNLFKRDRVEYEKRSRPAAGTSQSSGQEGENGARVFTTAEERLVPGLKSHSPPSLFGRGEHFADELLLRSHPNVQQFKPTALRLAKHIVGVESGAQPLTNDDESLVLAVNGEIYNHRLIRKQLKHSYHFKTTSDCEVIIPLYMEYDADAASHLDGMFSFVLYDKNQDRTIAARDPIGITTLYQGWSWKEPGTVYFASELKCLHTVCDKVVPFPPGHVFDSKTGETTRYFKPKWWDPTNVPSTPVDYKVLRHALEKSVKKRLMAEVPYGVLLSGGLDSSLVASIAQRETLRLKQKALDANGGIEPEVNHDVGEGLVGIDDDDNLSTVTYLPQLNSFSIGLPGSPDNKAALEVAKFLGTKHHVMTFTIEDGLNALSDVIYHLETYDVTTIRASTPMYLLSRKIKAMGVKMVLSGEGSDEIFGGYLYFHAAPDKKALHEETVRRVENLHFADCLRANKSTSAWGLEARVPFLDKEFLEIAMGIDPQDKMITKDRMEKYILRKAFDTSDEPETAPFLPDNILWRQKEQFSDGVGYGWIDALKDNAELHVTDEMMKNPKTEWGNDIPDTKEAYWYRLMFDEHFPPSCASTVLRWTPTWSKQSDPSGRAIATHNAKYDNAV</sequence>
<dbReference type="GO" id="GO:0005524">
    <property type="term" value="F:ATP binding"/>
    <property type="evidence" value="ECO:0007669"/>
    <property type="project" value="UniProtKB-KW"/>
</dbReference>
<dbReference type="Gene3D" id="3.10.110.10">
    <property type="entry name" value="Ubiquitin Conjugating Enzyme"/>
    <property type="match status" value="1"/>
</dbReference>
<dbReference type="InterPro" id="IPR029055">
    <property type="entry name" value="Ntn_hydrolases_N"/>
</dbReference>
<keyword evidence="5" id="KW-0436">Ligase</keyword>
<feature type="active site" description="Glycyl thioester intermediate" evidence="18">
    <location>
        <position position="92"/>
    </location>
</feature>
<evidence type="ECO:0000256" key="15">
    <source>
        <dbReference type="ARBA" id="ARBA00044296"/>
    </source>
</evidence>
<evidence type="ECO:0000259" key="20">
    <source>
        <dbReference type="PROSITE" id="PS50127"/>
    </source>
</evidence>
<organism evidence="22 23">
    <name type="scientific">Moelleriella libera RCEF 2490</name>
    <dbReference type="NCBI Taxonomy" id="1081109"/>
    <lineage>
        <taxon>Eukaryota</taxon>
        <taxon>Fungi</taxon>
        <taxon>Dikarya</taxon>
        <taxon>Ascomycota</taxon>
        <taxon>Pezizomycotina</taxon>
        <taxon>Sordariomycetes</taxon>
        <taxon>Hypocreomycetidae</taxon>
        <taxon>Hypocreales</taxon>
        <taxon>Clavicipitaceae</taxon>
        <taxon>Moelleriella</taxon>
    </lineage>
</organism>
<keyword evidence="12" id="KW-0315">Glutamine amidotransferase</keyword>
<protein>
    <recommendedName>
        <fullName evidence="14">SUMO-conjugating enzyme UBC9</fullName>
        <ecNumber evidence="4">6.3.5.4</ecNumber>
    </recommendedName>
    <alternativeName>
        <fullName evidence="15">Ubiquitin carrier protein 9</fullName>
    </alternativeName>
    <alternativeName>
        <fullName evidence="17">Ubiquitin-conjugating enzyme E2-18 kDa</fullName>
    </alternativeName>
</protein>
<keyword evidence="6" id="KW-0028">Amino-acid biosynthesis</keyword>
<evidence type="ECO:0000256" key="6">
    <source>
        <dbReference type="ARBA" id="ARBA00022605"/>
    </source>
</evidence>
<dbReference type="SMART" id="SM00212">
    <property type="entry name" value="UBCc"/>
    <property type="match status" value="1"/>
</dbReference>
<keyword evidence="11" id="KW-0061">Asparagine biosynthesis</keyword>
<evidence type="ECO:0000256" key="3">
    <source>
        <dbReference type="ARBA" id="ARBA00005187"/>
    </source>
</evidence>
<dbReference type="SUPFAM" id="SSF54495">
    <property type="entry name" value="UBC-like"/>
    <property type="match status" value="1"/>
</dbReference>
<dbReference type="FunFam" id="3.10.110.10:FF:000035">
    <property type="entry name" value="SUMO-conjugating enzyme ubc9"/>
    <property type="match status" value="1"/>
</dbReference>
<dbReference type="PROSITE" id="PS51278">
    <property type="entry name" value="GATASE_TYPE_2"/>
    <property type="match status" value="1"/>
</dbReference>
<keyword evidence="13" id="KW-0539">Nucleus</keyword>
<dbReference type="CDD" id="cd01991">
    <property type="entry name" value="Asn_synthase_B_C"/>
    <property type="match status" value="1"/>
</dbReference>
<reference evidence="22 23" key="1">
    <citation type="journal article" date="2016" name="Genome Biol. Evol.">
        <title>Divergent and convergent evolution of fungal pathogenicity.</title>
        <authorList>
            <person name="Shang Y."/>
            <person name="Xiao G."/>
            <person name="Zheng P."/>
            <person name="Cen K."/>
            <person name="Zhan S."/>
            <person name="Wang C."/>
        </authorList>
    </citation>
    <scope>NUCLEOTIDE SEQUENCE [LARGE SCALE GENOMIC DNA]</scope>
    <source>
        <strain evidence="22 23">RCEF 2490</strain>
    </source>
</reference>
<dbReference type="OrthoDB" id="409189at2759"/>
<feature type="domain" description="Glutamine amidotransferase type-2" evidence="21">
    <location>
        <begin position="113"/>
        <end position="355"/>
    </location>
</feature>
<dbReference type="GO" id="GO:0005634">
    <property type="term" value="C:nucleus"/>
    <property type="evidence" value="ECO:0007669"/>
    <property type="project" value="UniProtKB-SubCell"/>
</dbReference>
<evidence type="ECO:0000256" key="7">
    <source>
        <dbReference type="ARBA" id="ARBA00022679"/>
    </source>
</evidence>
<feature type="domain" description="UBC core" evidence="20">
    <location>
        <begin position="3"/>
        <end position="156"/>
    </location>
</feature>
<dbReference type="GO" id="GO:0005694">
    <property type="term" value="C:chromosome"/>
    <property type="evidence" value="ECO:0007669"/>
    <property type="project" value="UniProtKB-ARBA"/>
</dbReference>
<dbReference type="PROSITE" id="PS50127">
    <property type="entry name" value="UBC_2"/>
    <property type="match status" value="1"/>
</dbReference>
<keyword evidence="9" id="KW-0833">Ubl conjugation pathway</keyword>
<evidence type="ECO:0000256" key="8">
    <source>
        <dbReference type="ARBA" id="ARBA00022741"/>
    </source>
</evidence>
<evidence type="ECO:0000313" key="23">
    <source>
        <dbReference type="Proteomes" id="UP000078544"/>
    </source>
</evidence>
<dbReference type="CDD" id="cd00712">
    <property type="entry name" value="AsnB"/>
    <property type="match status" value="1"/>
</dbReference>
<dbReference type="SUPFAM" id="SSF56235">
    <property type="entry name" value="N-terminal nucleophile aminohydrolases (Ntn hydrolases)"/>
    <property type="match status" value="1"/>
</dbReference>
<evidence type="ECO:0000256" key="17">
    <source>
        <dbReference type="ARBA" id="ARBA00081544"/>
    </source>
</evidence>
<keyword evidence="8" id="KW-0547">Nucleotide-binding</keyword>
<dbReference type="PROSITE" id="PS00183">
    <property type="entry name" value="UBC_1"/>
    <property type="match status" value="1"/>
</dbReference>
<evidence type="ECO:0000256" key="14">
    <source>
        <dbReference type="ARBA" id="ARBA00039165"/>
    </source>
</evidence>
<evidence type="ECO:0000259" key="21">
    <source>
        <dbReference type="PROSITE" id="PS51278"/>
    </source>
</evidence>
<dbReference type="InterPro" id="IPR050795">
    <property type="entry name" value="Asn_Synthetase"/>
</dbReference>
<evidence type="ECO:0000256" key="2">
    <source>
        <dbReference type="ARBA" id="ARBA00004718"/>
    </source>
</evidence>
<comment type="caution">
    <text evidence="22">The sequence shown here is derived from an EMBL/GenBank/DDBJ whole genome shotgun (WGS) entry which is preliminary data.</text>
</comment>
<dbReference type="Pfam" id="PF00179">
    <property type="entry name" value="UQ_con"/>
    <property type="match status" value="1"/>
</dbReference>
<keyword evidence="23" id="KW-1185">Reference proteome</keyword>
<dbReference type="GO" id="GO:0019789">
    <property type="term" value="F:SUMO transferase activity"/>
    <property type="evidence" value="ECO:0007669"/>
    <property type="project" value="UniProtKB-ARBA"/>
</dbReference>
<comment type="subcellular location">
    <subcellularLocation>
        <location evidence="1">Nucleus</location>
    </subcellularLocation>
</comment>
<dbReference type="InterPro" id="IPR014729">
    <property type="entry name" value="Rossmann-like_a/b/a_fold"/>
</dbReference>
<dbReference type="InterPro" id="IPR023313">
    <property type="entry name" value="UBQ-conjugating_AS"/>
</dbReference>
<dbReference type="SUPFAM" id="SSF52402">
    <property type="entry name" value="Adenine nucleotide alpha hydrolases-like"/>
    <property type="match status" value="1"/>
</dbReference>
<dbReference type="FunFam" id="3.40.50.620:FF:000031">
    <property type="entry name" value="Asparagine synthase B"/>
    <property type="match status" value="1"/>
</dbReference>
<dbReference type="Pfam" id="PF13537">
    <property type="entry name" value="GATase_7"/>
    <property type="match status" value="1"/>
</dbReference>
<dbReference type="Proteomes" id="UP000078544">
    <property type="component" value="Unassembled WGS sequence"/>
</dbReference>
<evidence type="ECO:0000256" key="18">
    <source>
        <dbReference type="PROSITE-ProRule" id="PRU10133"/>
    </source>
</evidence>
<feature type="region of interest" description="Disordered" evidence="19">
    <location>
        <begin position="144"/>
        <end position="164"/>
    </location>
</feature>
<dbReference type="Pfam" id="PF00733">
    <property type="entry name" value="Asn_synthase"/>
    <property type="match status" value="1"/>
</dbReference>
<dbReference type="PANTHER" id="PTHR11772:SF2">
    <property type="entry name" value="ASPARAGINE SYNTHETASE [GLUTAMINE-HYDROLYZING]"/>
    <property type="match status" value="1"/>
</dbReference>
<accession>A0A168DE93</accession>